<dbReference type="InterPro" id="IPR001991">
    <property type="entry name" value="Na-dicarboxylate_symporter"/>
</dbReference>
<feature type="transmembrane region" description="Helical" evidence="8">
    <location>
        <begin position="33"/>
        <end position="57"/>
    </location>
</feature>
<keyword evidence="3" id="KW-1003">Cell membrane</keyword>
<feature type="transmembrane region" description="Helical" evidence="8">
    <location>
        <begin position="337"/>
        <end position="362"/>
    </location>
</feature>
<feature type="transmembrane region" description="Helical" evidence="8">
    <location>
        <begin position="235"/>
        <end position="253"/>
    </location>
</feature>
<feature type="region of interest" description="Disordered" evidence="7">
    <location>
        <begin position="1"/>
        <end position="23"/>
    </location>
</feature>
<protein>
    <submittedName>
        <fullName evidence="9">Dicarboxylate/amino acid:cation symporter</fullName>
    </submittedName>
</protein>
<feature type="transmembrane region" description="Helical" evidence="8">
    <location>
        <begin position="260"/>
        <end position="284"/>
    </location>
</feature>
<comment type="subcellular location">
    <subcellularLocation>
        <location evidence="1">Cell membrane</location>
        <topology evidence="1">Multi-pass membrane protein</topology>
    </subcellularLocation>
</comment>
<evidence type="ECO:0000256" key="6">
    <source>
        <dbReference type="ARBA" id="ARBA00023136"/>
    </source>
</evidence>
<dbReference type="EMBL" id="JAAGOH010000008">
    <property type="protein sequence ID" value="NDY91357.1"/>
    <property type="molecule type" value="Genomic_DNA"/>
</dbReference>
<keyword evidence="5 8" id="KW-1133">Transmembrane helix</keyword>
<dbReference type="PANTHER" id="PTHR42865">
    <property type="entry name" value="PROTON/GLUTAMATE-ASPARTATE SYMPORTER"/>
    <property type="match status" value="1"/>
</dbReference>
<reference evidence="9 10" key="1">
    <citation type="submission" date="2020-02" db="EMBL/GenBank/DDBJ databases">
        <title>Ideonella bacterium strain TBM-1.</title>
        <authorList>
            <person name="Chen W.-M."/>
        </authorList>
    </citation>
    <scope>NUCLEOTIDE SEQUENCE [LARGE SCALE GENOMIC DNA]</scope>
    <source>
        <strain evidence="9 10">TBM-1</strain>
    </source>
</reference>
<dbReference type="GO" id="GO:0015293">
    <property type="term" value="F:symporter activity"/>
    <property type="evidence" value="ECO:0007669"/>
    <property type="project" value="UniProtKB-KW"/>
</dbReference>
<evidence type="ECO:0000256" key="8">
    <source>
        <dbReference type="SAM" id="Phobius"/>
    </source>
</evidence>
<dbReference type="AlphaFoldDB" id="A0A7C9PGH6"/>
<dbReference type="Pfam" id="PF00375">
    <property type="entry name" value="SDF"/>
    <property type="match status" value="1"/>
</dbReference>
<evidence type="ECO:0000256" key="5">
    <source>
        <dbReference type="ARBA" id="ARBA00022989"/>
    </source>
</evidence>
<dbReference type="Gene3D" id="1.10.3860.10">
    <property type="entry name" value="Sodium:dicarboxylate symporter"/>
    <property type="match status" value="1"/>
</dbReference>
<gene>
    <name evidence="9" type="ORF">G3A44_09155</name>
</gene>
<keyword evidence="10" id="KW-1185">Reference proteome</keyword>
<evidence type="ECO:0000256" key="7">
    <source>
        <dbReference type="SAM" id="MobiDB-lite"/>
    </source>
</evidence>
<evidence type="ECO:0000256" key="4">
    <source>
        <dbReference type="ARBA" id="ARBA00022692"/>
    </source>
</evidence>
<keyword evidence="6 8" id="KW-0472">Membrane</keyword>
<evidence type="ECO:0000256" key="1">
    <source>
        <dbReference type="ARBA" id="ARBA00004651"/>
    </source>
</evidence>
<dbReference type="InterPro" id="IPR036458">
    <property type="entry name" value="Na:dicarbo_symporter_sf"/>
</dbReference>
<dbReference type="PANTHER" id="PTHR42865:SF7">
    <property type="entry name" value="PROTON_GLUTAMATE-ASPARTATE SYMPORTER"/>
    <property type="match status" value="1"/>
</dbReference>
<sequence length="451" mass="46792">MPPPQDATAPLDAGPPAVPAPPPAPPSGWAARLYAWALNPWVILGCLAGGFALGAAAPDTALRLAFVGDLYVDLMKMIVLPFMVSAVIFSLQRLFHEGGTARILGRVTLVFAGAAALTALAGAVVLLLWQPGAQLPRETLETFGRIVGSDLGASDTALELHGEDAPAKTVGVVQVLASLVPANIFAALAGGDTLKALVFALLFGFAVGQVPQRVSEGLTRSLETVYQSCQTLTRWLNYPLPVVLLCMSAAQLARTGLEPLVAMLQFVAAFGLAAALLLAGAVALLWRRAGQPLGAVLDALRGPFALALATRSSASCMPVMIESLVERLGFARTRVELLVPLSVSLLRLGPVLYYVSATLFIAQLYGRSLSGGEVMLVLAASVLAGFASAGMSGLVTVSLTGMACGYLGLPFEAAFILFVAVDPLCDMLRTLVIVIGNSAAVALVCPRPLKL</sequence>
<dbReference type="Proteomes" id="UP000484255">
    <property type="component" value="Unassembled WGS sequence"/>
</dbReference>
<keyword evidence="4 8" id="KW-0812">Transmembrane</keyword>
<feature type="transmembrane region" description="Helical" evidence="8">
    <location>
        <begin position="107"/>
        <end position="129"/>
    </location>
</feature>
<feature type="transmembrane region" description="Helical" evidence="8">
    <location>
        <begin position="404"/>
        <end position="421"/>
    </location>
</feature>
<organism evidence="9 10">
    <name type="scientific">Ideonella livida</name>
    <dbReference type="NCBI Taxonomy" id="2707176"/>
    <lineage>
        <taxon>Bacteria</taxon>
        <taxon>Pseudomonadati</taxon>
        <taxon>Pseudomonadota</taxon>
        <taxon>Betaproteobacteria</taxon>
        <taxon>Burkholderiales</taxon>
        <taxon>Sphaerotilaceae</taxon>
        <taxon>Ideonella</taxon>
    </lineage>
</organism>
<dbReference type="PRINTS" id="PR00173">
    <property type="entry name" value="EDTRNSPORT"/>
</dbReference>
<dbReference type="RefSeq" id="WP_163457203.1">
    <property type="nucleotide sequence ID" value="NZ_JAAGOH010000008.1"/>
</dbReference>
<feature type="transmembrane region" description="Helical" evidence="8">
    <location>
        <begin position="77"/>
        <end position="95"/>
    </location>
</feature>
<evidence type="ECO:0000313" key="9">
    <source>
        <dbReference type="EMBL" id="NDY91357.1"/>
    </source>
</evidence>
<proteinExistence type="predicted"/>
<comment type="caution">
    <text evidence="9">The sequence shown here is derived from an EMBL/GenBank/DDBJ whole genome shotgun (WGS) entry which is preliminary data.</text>
</comment>
<evidence type="ECO:0000313" key="10">
    <source>
        <dbReference type="Proteomes" id="UP000484255"/>
    </source>
</evidence>
<keyword evidence="2" id="KW-0813">Transport</keyword>
<evidence type="ECO:0000256" key="2">
    <source>
        <dbReference type="ARBA" id="ARBA00022448"/>
    </source>
</evidence>
<name>A0A7C9PGH6_9BURK</name>
<evidence type="ECO:0000256" key="3">
    <source>
        <dbReference type="ARBA" id="ARBA00022475"/>
    </source>
</evidence>
<dbReference type="GO" id="GO:0005886">
    <property type="term" value="C:plasma membrane"/>
    <property type="evidence" value="ECO:0007669"/>
    <property type="project" value="UniProtKB-SubCell"/>
</dbReference>
<accession>A0A7C9PGH6</accession>
<dbReference type="SUPFAM" id="SSF118215">
    <property type="entry name" value="Proton glutamate symport protein"/>
    <property type="match status" value="1"/>
</dbReference>
<feature type="transmembrane region" description="Helical" evidence="8">
    <location>
        <begin position="374"/>
        <end position="397"/>
    </location>
</feature>